<keyword evidence="2" id="KW-1185">Reference proteome</keyword>
<evidence type="ECO:0000313" key="2">
    <source>
        <dbReference type="Proteomes" id="UP001596972"/>
    </source>
</evidence>
<reference evidence="2" key="1">
    <citation type="journal article" date="2019" name="Int. J. Syst. Evol. Microbiol.">
        <title>The Global Catalogue of Microorganisms (GCM) 10K type strain sequencing project: providing services to taxonomists for standard genome sequencing and annotation.</title>
        <authorList>
            <consortium name="The Broad Institute Genomics Platform"/>
            <consortium name="The Broad Institute Genome Sequencing Center for Infectious Disease"/>
            <person name="Wu L."/>
            <person name="Ma J."/>
        </authorList>
    </citation>
    <scope>NUCLEOTIDE SEQUENCE [LARGE SCALE GENOMIC DNA]</scope>
    <source>
        <strain evidence="2">JCM 31202</strain>
    </source>
</reference>
<comment type="caution">
    <text evidence="1">The sequence shown here is derived from an EMBL/GenBank/DDBJ whole genome shotgun (WGS) entry which is preliminary data.</text>
</comment>
<proteinExistence type="predicted"/>
<accession>A0ABW3EMZ3</accession>
<protein>
    <submittedName>
        <fullName evidence="1">YdeI family protein</fullName>
    </submittedName>
</protein>
<dbReference type="Pfam" id="PF13376">
    <property type="entry name" value="OmdA"/>
    <property type="match status" value="1"/>
</dbReference>
<evidence type="ECO:0000313" key="1">
    <source>
        <dbReference type="EMBL" id="MFD0900652.1"/>
    </source>
</evidence>
<organism evidence="1 2">
    <name type="scientific">Actinomadura sediminis</name>
    <dbReference type="NCBI Taxonomy" id="1038904"/>
    <lineage>
        <taxon>Bacteria</taxon>
        <taxon>Bacillati</taxon>
        <taxon>Actinomycetota</taxon>
        <taxon>Actinomycetes</taxon>
        <taxon>Streptosporangiales</taxon>
        <taxon>Thermomonosporaceae</taxon>
        <taxon>Actinomadura</taxon>
    </lineage>
</organism>
<gene>
    <name evidence="1" type="ORF">ACFQ11_09645</name>
</gene>
<dbReference type="RefSeq" id="WP_378297650.1">
    <property type="nucleotide sequence ID" value="NZ_JBHTJA010000012.1"/>
</dbReference>
<name>A0ABW3EMZ3_9ACTN</name>
<dbReference type="EMBL" id="JBHTJA010000012">
    <property type="protein sequence ID" value="MFD0900652.1"/>
    <property type="molecule type" value="Genomic_DNA"/>
</dbReference>
<sequence>MTEPILEFDRADQWDAWLDEHHGTATGAWLKIAKKNSGATSITLSEALDGALCHGWIDGRRQSLDERHYLQRYSPRSKRSTWSKVNVAKAEALIEAGRMRPPGYAAIDAAKADGRWDAAYEAQRNATVPPDLASALEGSARAKAAFDALGRTDRYLLILGLLKARTPEGRAARLRRTIERLEDDPR</sequence>
<dbReference type="Proteomes" id="UP001596972">
    <property type="component" value="Unassembled WGS sequence"/>
</dbReference>